<comment type="similarity">
    <text evidence="1">Belongs to the sigma-70 factor family. ECF subfamily.</text>
</comment>
<name>A0A8J6JDR8_9FIRM</name>
<dbReference type="GO" id="GO:0006352">
    <property type="term" value="P:DNA-templated transcription initiation"/>
    <property type="evidence" value="ECO:0007669"/>
    <property type="project" value="InterPro"/>
</dbReference>
<dbReference type="PANTHER" id="PTHR43133">
    <property type="entry name" value="RNA POLYMERASE ECF-TYPE SIGMA FACTO"/>
    <property type="match status" value="1"/>
</dbReference>
<dbReference type="GO" id="GO:0016987">
    <property type="term" value="F:sigma factor activity"/>
    <property type="evidence" value="ECO:0007669"/>
    <property type="project" value="UniProtKB-KW"/>
</dbReference>
<evidence type="ECO:0000256" key="4">
    <source>
        <dbReference type="ARBA" id="ARBA00023163"/>
    </source>
</evidence>
<evidence type="ECO:0000256" key="3">
    <source>
        <dbReference type="ARBA" id="ARBA00023082"/>
    </source>
</evidence>
<gene>
    <name evidence="7" type="ORF">H8S57_06815</name>
</gene>
<evidence type="ECO:0000313" key="7">
    <source>
        <dbReference type="EMBL" id="MBC5733437.1"/>
    </source>
</evidence>
<dbReference type="Proteomes" id="UP000661435">
    <property type="component" value="Unassembled WGS sequence"/>
</dbReference>
<keyword evidence="4" id="KW-0804">Transcription</keyword>
<dbReference type="InterPro" id="IPR039425">
    <property type="entry name" value="RNA_pol_sigma-70-like"/>
</dbReference>
<sequence length="152" mass="17510">MEQETVLVLFDRYADMVYRIALSYLRSPQEAEDVVQTVFLKLLESSMIIYPGKERAFLTKVTINHCKNLLTAAKKHEAISLDEVVLSVQPENRDIVHAVMELPEKYRAVVSLHYFEGYSFREISKFLHISISAVSMRLYRAKSILKKQLGGD</sequence>
<comment type="caution">
    <text evidence="7">The sequence shown here is derived from an EMBL/GenBank/DDBJ whole genome shotgun (WGS) entry which is preliminary data.</text>
</comment>
<dbReference type="InterPro" id="IPR013324">
    <property type="entry name" value="RNA_pol_sigma_r3/r4-like"/>
</dbReference>
<dbReference type="PANTHER" id="PTHR43133:SF51">
    <property type="entry name" value="RNA POLYMERASE SIGMA FACTOR"/>
    <property type="match status" value="1"/>
</dbReference>
<dbReference type="Gene3D" id="1.10.1740.10">
    <property type="match status" value="1"/>
</dbReference>
<evidence type="ECO:0000313" key="8">
    <source>
        <dbReference type="Proteomes" id="UP000661435"/>
    </source>
</evidence>
<accession>A0A8J6JDR8</accession>
<dbReference type="InterPro" id="IPR007627">
    <property type="entry name" value="RNA_pol_sigma70_r2"/>
</dbReference>
<evidence type="ECO:0000256" key="1">
    <source>
        <dbReference type="ARBA" id="ARBA00010641"/>
    </source>
</evidence>
<dbReference type="CDD" id="cd06171">
    <property type="entry name" value="Sigma70_r4"/>
    <property type="match status" value="1"/>
</dbReference>
<dbReference type="GO" id="GO:0003677">
    <property type="term" value="F:DNA binding"/>
    <property type="evidence" value="ECO:0007669"/>
    <property type="project" value="InterPro"/>
</dbReference>
<evidence type="ECO:0000259" key="6">
    <source>
        <dbReference type="Pfam" id="PF08281"/>
    </source>
</evidence>
<dbReference type="InterPro" id="IPR013249">
    <property type="entry name" value="RNA_pol_sigma70_r4_t2"/>
</dbReference>
<dbReference type="InterPro" id="IPR014284">
    <property type="entry name" value="RNA_pol_sigma-70_dom"/>
</dbReference>
<dbReference type="NCBIfam" id="TIGR02937">
    <property type="entry name" value="sigma70-ECF"/>
    <property type="match status" value="1"/>
</dbReference>
<dbReference type="InterPro" id="IPR036388">
    <property type="entry name" value="WH-like_DNA-bd_sf"/>
</dbReference>
<feature type="domain" description="RNA polymerase sigma-70 region 2" evidence="5">
    <location>
        <begin position="9"/>
        <end position="74"/>
    </location>
</feature>
<dbReference type="Pfam" id="PF08281">
    <property type="entry name" value="Sigma70_r4_2"/>
    <property type="match status" value="1"/>
</dbReference>
<dbReference type="AlphaFoldDB" id="A0A8J6JDR8"/>
<dbReference type="Gene3D" id="1.10.10.10">
    <property type="entry name" value="Winged helix-like DNA-binding domain superfamily/Winged helix DNA-binding domain"/>
    <property type="match status" value="1"/>
</dbReference>
<organism evidence="7 8">
    <name type="scientific">Lawsonibacter hominis</name>
    <dbReference type="NCBI Taxonomy" id="2763053"/>
    <lineage>
        <taxon>Bacteria</taxon>
        <taxon>Bacillati</taxon>
        <taxon>Bacillota</taxon>
        <taxon>Clostridia</taxon>
        <taxon>Eubacteriales</taxon>
        <taxon>Oscillospiraceae</taxon>
        <taxon>Lawsonibacter</taxon>
    </lineage>
</organism>
<protein>
    <submittedName>
        <fullName evidence="7">RNA polymerase sigma factor</fullName>
    </submittedName>
</protein>
<proteinExistence type="inferred from homology"/>
<dbReference type="InterPro" id="IPR013325">
    <property type="entry name" value="RNA_pol_sigma_r2"/>
</dbReference>
<dbReference type="SUPFAM" id="SSF88946">
    <property type="entry name" value="Sigma2 domain of RNA polymerase sigma factors"/>
    <property type="match status" value="1"/>
</dbReference>
<dbReference type="Pfam" id="PF04542">
    <property type="entry name" value="Sigma70_r2"/>
    <property type="match status" value="1"/>
</dbReference>
<evidence type="ECO:0000259" key="5">
    <source>
        <dbReference type="Pfam" id="PF04542"/>
    </source>
</evidence>
<keyword evidence="2" id="KW-0805">Transcription regulation</keyword>
<dbReference type="EMBL" id="JACOPP010000006">
    <property type="protein sequence ID" value="MBC5733437.1"/>
    <property type="molecule type" value="Genomic_DNA"/>
</dbReference>
<evidence type="ECO:0000256" key="2">
    <source>
        <dbReference type="ARBA" id="ARBA00023015"/>
    </source>
</evidence>
<keyword evidence="3" id="KW-0731">Sigma factor</keyword>
<dbReference type="SUPFAM" id="SSF88659">
    <property type="entry name" value="Sigma3 and sigma4 domains of RNA polymerase sigma factors"/>
    <property type="match status" value="1"/>
</dbReference>
<reference evidence="7" key="1">
    <citation type="submission" date="2020-08" db="EMBL/GenBank/DDBJ databases">
        <title>Genome public.</title>
        <authorList>
            <person name="Liu C."/>
            <person name="Sun Q."/>
        </authorList>
    </citation>
    <scope>NUCLEOTIDE SEQUENCE</scope>
    <source>
        <strain evidence="7">NSJ-51</strain>
    </source>
</reference>
<feature type="domain" description="RNA polymerase sigma factor 70 region 4 type 2" evidence="6">
    <location>
        <begin position="94"/>
        <end position="143"/>
    </location>
</feature>
<keyword evidence="8" id="KW-1185">Reference proteome</keyword>